<evidence type="ECO:0000256" key="2">
    <source>
        <dbReference type="ARBA" id="ARBA00008997"/>
    </source>
</evidence>
<evidence type="ECO:0000313" key="10">
    <source>
        <dbReference type="Proteomes" id="UP001201812"/>
    </source>
</evidence>
<dbReference type="PANTHER" id="PTHR16140:SF0">
    <property type="entry name" value="NON-STRUCTURAL MAINTENANCE OF CHROMOSOMES ELEMENT 4"/>
    <property type="match status" value="1"/>
</dbReference>
<feature type="domain" description="Non-structural maintenance of chromosome element 4 C-terminal" evidence="8">
    <location>
        <begin position="163"/>
        <end position="253"/>
    </location>
</feature>
<evidence type="ECO:0000256" key="6">
    <source>
        <dbReference type="ARBA" id="ARBA00023242"/>
    </source>
</evidence>
<evidence type="ECO:0000256" key="7">
    <source>
        <dbReference type="RuleBase" id="RU365071"/>
    </source>
</evidence>
<comment type="function">
    <text evidence="7">Component of the SMC5-SMC6 complex, that promotes sister chromatid alignment after DNA damage and facilitates double-stranded DNA breaks (DSBs) repair via homologous recombination between sister chromatids.</text>
</comment>
<dbReference type="GO" id="GO:0030915">
    <property type="term" value="C:Smc5-Smc6 complex"/>
    <property type="evidence" value="ECO:0007669"/>
    <property type="project" value="UniProtKB-UniRule"/>
</dbReference>
<keyword evidence="10" id="KW-1185">Reference proteome</keyword>
<dbReference type="GO" id="GO:0005634">
    <property type="term" value="C:nucleus"/>
    <property type="evidence" value="ECO:0007669"/>
    <property type="project" value="UniProtKB-SubCell"/>
</dbReference>
<evidence type="ECO:0000256" key="5">
    <source>
        <dbReference type="ARBA" id="ARBA00023204"/>
    </source>
</evidence>
<sequence>MANTLSQSATNSRQLKKDGASLLKLSELIVYKLASLCEDKGLRLNSTRFAECLIDAVSQEMEIPEAKYFTLIGQHFGHLLRKAPKFNFVRPCVTFTRQQLVRPKKERFQREKVLIQEPKIIQGKTTAQSREDTKDENTFSKEVDEVRKQLIKEFKHSEDQATVGYYNFVLHPTSFGETIQNMFFVSFLLRDGHVRLIVDETTNLPVLKRMERDELEKITMANRSTLYMTQVVSKMTVSIWRGLTERLNITESMRFRNNNERANA</sequence>
<comment type="subunit">
    <text evidence="7">Component of the SMC5-SMC6 complex.</text>
</comment>
<gene>
    <name evidence="9" type="ORF">DdX_03996</name>
</gene>
<keyword evidence="5 7" id="KW-0234">DNA repair</keyword>
<dbReference type="InterPro" id="IPR027786">
    <property type="entry name" value="Nse4/EID"/>
</dbReference>
<evidence type="ECO:0000259" key="8">
    <source>
        <dbReference type="Pfam" id="PF08743"/>
    </source>
</evidence>
<proteinExistence type="inferred from homology"/>
<evidence type="ECO:0000256" key="3">
    <source>
        <dbReference type="ARBA" id="ARBA00022763"/>
    </source>
</evidence>
<dbReference type="GO" id="GO:0006281">
    <property type="term" value="P:DNA repair"/>
    <property type="evidence" value="ECO:0007669"/>
    <property type="project" value="UniProtKB-UniRule"/>
</dbReference>
<accession>A0AAD4RBN1</accession>
<dbReference type="PANTHER" id="PTHR16140">
    <property type="entry name" value="NON-STRUCTURAL MAINTENANCE OF CHROMOSOMES ELEMENT 4"/>
    <property type="match status" value="1"/>
</dbReference>
<dbReference type="GO" id="GO:0006310">
    <property type="term" value="P:DNA recombination"/>
    <property type="evidence" value="ECO:0007669"/>
    <property type="project" value="UniProtKB-UniRule"/>
</dbReference>
<name>A0AAD4RBN1_9BILA</name>
<comment type="caution">
    <text evidence="9">The sequence shown here is derived from an EMBL/GenBank/DDBJ whole genome shotgun (WGS) entry which is preliminary data.</text>
</comment>
<reference evidence="9" key="1">
    <citation type="submission" date="2022-01" db="EMBL/GenBank/DDBJ databases">
        <title>Genome Sequence Resource for Two Populations of Ditylenchus destructor, the Migratory Endoparasitic Phytonematode.</title>
        <authorList>
            <person name="Zhang H."/>
            <person name="Lin R."/>
            <person name="Xie B."/>
        </authorList>
    </citation>
    <scope>NUCLEOTIDE SEQUENCE</scope>
    <source>
        <strain evidence="9">BazhouSP</strain>
    </source>
</reference>
<dbReference type="InterPro" id="IPR014854">
    <property type="entry name" value="Nse4_C"/>
</dbReference>
<keyword evidence="3 7" id="KW-0227">DNA damage</keyword>
<keyword evidence="4 7" id="KW-0233">DNA recombination</keyword>
<dbReference type="EMBL" id="JAKKPZ010000003">
    <property type="protein sequence ID" value="KAI1723819.1"/>
    <property type="molecule type" value="Genomic_DNA"/>
</dbReference>
<evidence type="ECO:0000256" key="4">
    <source>
        <dbReference type="ARBA" id="ARBA00023172"/>
    </source>
</evidence>
<dbReference type="Proteomes" id="UP001201812">
    <property type="component" value="Unassembled WGS sequence"/>
</dbReference>
<comment type="similarity">
    <text evidence="2 7">Belongs to the NSE4 family.</text>
</comment>
<evidence type="ECO:0000313" key="9">
    <source>
        <dbReference type="EMBL" id="KAI1723819.1"/>
    </source>
</evidence>
<protein>
    <recommendedName>
        <fullName evidence="7">Non-structural maintenance of chromosomes element 4</fullName>
    </recommendedName>
</protein>
<dbReference type="Pfam" id="PF08743">
    <property type="entry name" value="Nse4_C"/>
    <property type="match status" value="1"/>
</dbReference>
<comment type="subcellular location">
    <subcellularLocation>
        <location evidence="1 7">Nucleus</location>
    </subcellularLocation>
</comment>
<dbReference type="AlphaFoldDB" id="A0AAD4RBN1"/>
<evidence type="ECO:0000256" key="1">
    <source>
        <dbReference type="ARBA" id="ARBA00004123"/>
    </source>
</evidence>
<organism evidence="9 10">
    <name type="scientific">Ditylenchus destructor</name>
    <dbReference type="NCBI Taxonomy" id="166010"/>
    <lineage>
        <taxon>Eukaryota</taxon>
        <taxon>Metazoa</taxon>
        <taxon>Ecdysozoa</taxon>
        <taxon>Nematoda</taxon>
        <taxon>Chromadorea</taxon>
        <taxon>Rhabditida</taxon>
        <taxon>Tylenchina</taxon>
        <taxon>Tylenchomorpha</taxon>
        <taxon>Sphaerularioidea</taxon>
        <taxon>Anguinidae</taxon>
        <taxon>Anguininae</taxon>
        <taxon>Ditylenchus</taxon>
    </lineage>
</organism>
<keyword evidence="6 7" id="KW-0539">Nucleus</keyword>